<evidence type="ECO:0000256" key="1">
    <source>
        <dbReference type="SAM" id="MobiDB-lite"/>
    </source>
</evidence>
<feature type="region of interest" description="Disordered" evidence="1">
    <location>
        <begin position="268"/>
        <end position="289"/>
    </location>
</feature>
<comment type="caution">
    <text evidence="2">The sequence shown here is derived from an EMBL/GenBank/DDBJ whole genome shotgun (WGS) entry which is preliminary data.</text>
</comment>
<dbReference type="Proteomes" id="UP000655225">
    <property type="component" value="Unassembled WGS sequence"/>
</dbReference>
<protein>
    <submittedName>
        <fullName evidence="2">Uncharacterized protein</fullName>
    </submittedName>
</protein>
<proteinExistence type="predicted"/>
<dbReference type="AlphaFoldDB" id="A0A834ZCQ8"/>
<accession>A0A834ZCQ8</accession>
<evidence type="ECO:0000313" key="3">
    <source>
        <dbReference type="Proteomes" id="UP000655225"/>
    </source>
</evidence>
<reference evidence="2 3" key="1">
    <citation type="submission" date="2020-04" db="EMBL/GenBank/DDBJ databases">
        <title>Plant Genome Project.</title>
        <authorList>
            <person name="Zhang R.-G."/>
        </authorList>
    </citation>
    <scope>NUCLEOTIDE SEQUENCE [LARGE SCALE GENOMIC DNA]</scope>
    <source>
        <strain evidence="2">YNK0</strain>
        <tissue evidence="2">Leaf</tissue>
    </source>
</reference>
<keyword evidence="3" id="KW-1185">Reference proteome</keyword>
<feature type="compositionally biased region" description="Acidic residues" evidence="1">
    <location>
        <begin position="271"/>
        <end position="280"/>
    </location>
</feature>
<dbReference type="EMBL" id="JABCRI010000006">
    <property type="protein sequence ID" value="KAF8405444.1"/>
    <property type="molecule type" value="Genomic_DNA"/>
</dbReference>
<evidence type="ECO:0000313" key="2">
    <source>
        <dbReference type="EMBL" id="KAF8405444.1"/>
    </source>
</evidence>
<organism evidence="2 3">
    <name type="scientific">Tetracentron sinense</name>
    <name type="common">Spur-leaf</name>
    <dbReference type="NCBI Taxonomy" id="13715"/>
    <lineage>
        <taxon>Eukaryota</taxon>
        <taxon>Viridiplantae</taxon>
        <taxon>Streptophyta</taxon>
        <taxon>Embryophyta</taxon>
        <taxon>Tracheophyta</taxon>
        <taxon>Spermatophyta</taxon>
        <taxon>Magnoliopsida</taxon>
        <taxon>Trochodendrales</taxon>
        <taxon>Trochodendraceae</taxon>
        <taxon>Tetracentron</taxon>
    </lineage>
</organism>
<sequence length="289" mass="33118">MDISIVKQHCCCWMVKKPWLTVRNRHSITEAIENKHEKKSLDQPYNLFLEISHNLLWYISSSSSSTSTATSDCDSNPFFPSISEASDSCLQKAFLENIGTSILVAENQLLNQIECELPPEHPLTNIRPLCDSLGHTPLQHSYNWSMSVMFDLNVMAVICSAIAPFYLARKFHPTSIESGWFKREIGKTIPLARKHGNICDGFYKKTALKWDKRAIEEPLRCFKEAVCYSKAMHDILRFRCEWKIRPIKAYELEEVSLQFSEHADHLVQEESSSDSEDDADIANGEDKCH</sequence>
<gene>
    <name evidence="2" type="ORF">HHK36_010350</name>
</gene>
<name>A0A834ZCQ8_TETSI</name>